<sequence length="613" mass="64115">MPSPLVRRSIWIVGIAALVVALIIAIVPFLASTRIVRDRIAYELSSWSGYRVTIGAAPEIEVWPTFKAIVTNVSMTPWNSLDHPPIIEADRIEIKLSALAALQGDVVFAGAELVRPTLRLERNANGDFQPLLAEGGRIATAIRDTHEMVVANIGSEEIERSLSTRQLGSISARDGRVTVFSDGEDIEMVSGLTGRLEWPALNKAASLKLTANWRGETAALEASSPKPLILLAGGEAGLTASVNSAPTNLSFDGKVKATRNAFIDGKAKLATPSLKRMTEWWGADMSATAANVGSVSMSGRLMGDAQRLRLESAEVSLDKNPGSGALELSMGDVVPIVSGTLAFDKLDLRPVLAAFTPATSETVAAEIDPAFSSRLGIDLRLSAGQAQVGPIALANVAATAQIKNGLVAFDISDASAFGGNLQASVRFDRKPEGTQAEMRLLASDIEGGAFGAAAGMTRLVPIGRGNISVILKGPGRVWETILGNGEGSVSAGFGPGALSEFDLPSFIKRLAEGGFFSLDEVAKGTFPTDGAELKGTISRGVLRIEKAEARSPKGTLWLTGILPLTSRGLALSGGIVPPEAAADQEASPPHAAFFVGGTWNAPFISPIKPATGD</sequence>
<feature type="transmembrane region" description="Helical" evidence="1">
    <location>
        <begin position="12"/>
        <end position="31"/>
    </location>
</feature>
<dbReference type="InterPro" id="IPR052894">
    <property type="entry name" value="AsmA-related"/>
</dbReference>
<keyword evidence="1" id="KW-1133">Transmembrane helix</keyword>
<evidence type="ECO:0000256" key="1">
    <source>
        <dbReference type="SAM" id="Phobius"/>
    </source>
</evidence>
<dbReference type="STRING" id="1192868.GCA_000304395_03528"/>
<reference evidence="2 3" key="1">
    <citation type="submission" date="2018-05" db="EMBL/GenBank/DDBJ databases">
        <title>Genomic Encyclopedia of Type Strains, Phase IV (KMG-IV): sequencing the most valuable type-strain genomes for metagenomic binning, comparative biology and taxonomic classification.</title>
        <authorList>
            <person name="Goeker M."/>
        </authorList>
    </citation>
    <scope>NUCLEOTIDE SEQUENCE [LARGE SCALE GENOMIC DNA]</scope>
    <source>
        <strain evidence="2 3">DSM 6986</strain>
    </source>
</reference>
<dbReference type="GO" id="GO:0090313">
    <property type="term" value="P:regulation of protein targeting to membrane"/>
    <property type="evidence" value="ECO:0007669"/>
    <property type="project" value="TreeGrafter"/>
</dbReference>
<keyword evidence="3" id="KW-1185">Reference proteome</keyword>
<evidence type="ECO:0000313" key="3">
    <source>
        <dbReference type="Proteomes" id="UP000245396"/>
    </source>
</evidence>
<evidence type="ECO:0000313" key="2">
    <source>
        <dbReference type="EMBL" id="PWJ79801.1"/>
    </source>
</evidence>
<keyword evidence="1" id="KW-0812">Transmembrane</keyword>
<protein>
    <submittedName>
        <fullName evidence="2">AsmA protein</fullName>
    </submittedName>
</protein>
<dbReference type="AlphaFoldDB" id="A0A316C072"/>
<dbReference type="PANTHER" id="PTHR30441:SF4">
    <property type="entry name" value="PROTEIN ASMA"/>
    <property type="match status" value="1"/>
</dbReference>
<dbReference type="PANTHER" id="PTHR30441">
    <property type="entry name" value="DUF748 DOMAIN-CONTAINING PROTEIN"/>
    <property type="match status" value="1"/>
</dbReference>
<dbReference type="GO" id="GO:0005886">
    <property type="term" value="C:plasma membrane"/>
    <property type="evidence" value="ECO:0007669"/>
    <property type="project" value="TreeGrafter"/>
</dbReference>
<gene>
    <name evidence="2" type="ORF">C7441_11478</name>
</gene>
<dbReference type="EMBL" id="QGGG01000014">
    <property type="protein sequence ID" value="PWJ79801.1"/>
    <property type="molecule type" value="Genomic_DNA"/>
</dbReference>
<accession>A0A316C072</accession>
<proteinExistence type="predicted"/>
<dbReference type="RefSeq" id="WP_170125180.1">
    <property type="nucleotide sequence ID" value="NZ_QGGG01000014.1"/>
</dbReference>
<dbReference type="Proteomes" id="UP000245396">
    <property type="component" value="Unassembled WGS sequence"/>
</dbReference>
<comment type="caution">
    <text evidence="2">The sequence shown here is derived from an EMBL/GenBank/DDBJ whole genome shotgun (WGS) entry which is preliminary data.</text>
</comment>
<name>A0A316C072_PSESE</name>
<organism evidence="2 3">
    <name type="scientific">Pseudaminobacter salicylatoxidans</name>
    <dbReference type="NCBI Taxonomy" id="93369"/>
    <lineage>
        <taxon>Bacteria</taxon>
        <taxon>Pseudomonadati</taxon>
        <taxon>Pseudomonadota</taxon>
        <taxon>Alphaproteobacteria</taxon>
        <taxon>Hyphomicrobiales</taxon>
        <taxon>Phyllobacteriaceae</taxon>
        <taxon>Pseudaminobacter</taxon>
    </lineage>
</organism>
<keyword evidence="1" id="KW-0472">Membrane</keyword>